<evidence type="ECO:0000313" key="10">
    <source>
        <dbReference type="EMBL" id="TDP54586.1"/>
    </source>
</evidence>
<dbReference type="InterPro" id="IPR023091">
    <property type="entry name" value="MetalPrtase_cat_dom_sf_prd"/>
</dbReference>
<keyword evidence="2 9" id="KW-0690">Ribosome biogenesis</keyword>
<evidence type="ECO:0000256" key="2">
    <source>
        <dbReference type="ARBA" id="ARBA00022517"/>
    </source>
</evidence>
<gene>
    <name evidence="9" type="primary">ybeY</name>
    <name evidence="10" type="ORF">EV211_12138</name>
</gene>
<dbReference type="PANTHER" id="PTHR46986:SF1">
    <property type="entry name" value="ENDORIBONUCLEASE YBEY, CHLOROPLASTIC"/>
    <property type="match status" value="1"/>
</dbReference>
<feature type="binding site" evidence="9">
    <location>
        <position position="125"/>
    </location>
    <ligand>
        <name>Zn(2+)</name>
        <dbReference type="ChEBI" id="CHEBI:29105"/>
        <note>catalytic</note>
    </ligand>
</feature>
<sequence length="150" mass="16930">MKIYFDDEEQVSEDILATMEKAADLCVTGEGLDAGICEVSVSFVSQDEIHDLNREYRGVDSVTDVLSFPQYEDTADMVGDVIELGDVVICRDRAAEQAEEFGHSFQREIIYLFTHSILHLLGYDHMTEADKKEMRGREEEVMSALGIGRQ</sequence>
<evidence type="ECO:0000256" key="6">
    <source>
        <dbReference type="ARBA" id="ARBA00022759"/>
    </source>
</evidence>
<keyword evidence="7 9" id="KW-0378">Hydrolase</keyword>
<dbReference type="GO" id="GO:0006364">
    <property type="term" value="P:rRNA processing"/>
    <property type="evidence" value="ECO:0007669"/>
    <property type="project" value="UniProtKB-UniRule"/>
</dbReference>
<protein>
    <recommendedName>
        <fullName evidence="9">Endoribonuclease YbeY</fullName>
        <ecNumber evidence="9">3.1.-.-</ecNumber>
    </recommendedName>
</protein>
<dbReference type="Proteomes" id="UP000295500">
    <property type="component" value="Unassembled WGS sequence"/>
</dbReference>
<organism evidence="10 11">
    <name type="scientific">Aminicella lysinilytica</name>
    <dbReference type="NCBI Taxonomy" id="433323"/>
    <lineage>
        <taxon>Bacteria</taxon>
        <taxon>Bacillati</taxon>
        <taxon>Bacillota</taxon>
        <taxon>Clostridia</taxon>
        <taxon>Peptostreptococcales</taxon>
        <taxon>Anaerovoracaceae</taxon>
        <taxon>Aminicella</taxon>
    </lineage>
</organism>
<dbReference type="PROSITE" id="PS01306">
    <property type="entry name" value="UPF0054"/>
    <property type="match status" value="1"/>
</dbReference>
<dbReference type="PANTHER" id="PTHR46986">
    <property type="entry name" value="ENDORIBONUCLEASE YBEY, CHLOROPLASTIC"/>
    <property type="match status" value="1"/>
</dbReference>
<dbReference type="GO" id="GO:0004521">
    <property type="term" value="F:RNA endonuclease activity"/>
    <property type="evidence" value="ECO:0007669"/>
    <property type="project" value="UniProtKB-UniRule"/>
</dbReference>
<evidence type="ECO:0000256" key="8">
    <source>
        <dbReference type="ARBA" id="ARBA00022833"/>
    </source>
</evidence>
<evidence type="ECO:0000313" key="11">
    <source>
        <dbReference type="Proteomes" id="UP000295500"/>
    </source>
</evidence>
<keyword evidence="3 9" id="KW-0698">rRNA processing</keyword>
<dbReference type="OrthoDB" id="9807740at2"/>
<comment type="function">
    <text evidence="9">Single strand-specific metallo-endoribonuclease involved in late-stage 70S ribosome quality control and in maturation of the 3' terminus of the 16S rRNA.</text>
</comment>
<dbReference type="SUPFAM" id="SSF55486">
    <property type="entry name" value="Metalloproteases ('zincins'), catalytic domain"/>
    <property type="match status" value="1"/>
</dbReference>
<comment type="subcellular location">
    <subcellularLocation>
        <location evidence="9">Cytoplasm</location>
    </subcellularLocation>
</comment>
<dbReference type="Gene3D" id="3.40.390.30">
    <property type="entry name" value="Metalloproteases ('zincins'), catalytic domain"/>
    <property type="match status" value="1"/>
</dbReference>
<keyword evidence="5 9" id="KW-0479">Metal-binding</keyword>
<dbReference type="RefSeq" id="WP_133528649.1">
    <property type="nucleotide sequence ID" value="NZ_CALCQM010000068.1"/>
</dbReference>
<dbReference type="NCBIfam" id="TIGR00043">
    <property type="entry name" value="rRNA maturation RNase YbeY"/>
    <property type="match status" value="1"/>
</dbReference>
<dbReference type="InterPro" id="IPR002036">
    <property type="entry name" value="YbeY"/>
</dbReference>
<keyword evidence="6 9" id="KW-0255">Endonuclease</keyword>
<dbReference type="HAMAP" id="MF_00009">
    <property type="entry name" value="Endoribonucl_YbeY"/>
    <property type="match status" value="1"/>
</dbReference>
<keyword evidence="4 9" id="KW-0540">Nuclease</keyword>
<evidence type="ECO:0000256" key="5">
    <source>
        <dbReference type="ARBA" id="ARBA00022723"/>
    </source>
</evidence>
<dbReference type="InterPro" id="IPR020549">
    <property type="entry name" value="YbeY_CS"/>
</dbReference>
<dbReference type="GO" id="GO:0004222">
    <property type="term" value="F:metalloendopeptidase activity"/>
    <property type="evidence" value="ECO:0007669"/>
    <property type="project" value="InterPro"/>
</dbReference>
<accession>A0A4R6Q1T0</accession>
<feature type="binding site" evidence="9">
    <location>
        <position position="115"/>
    </location>
    <ligand>
        <name>Zn(2+)</name>
        <dbReference type="ChEBI" id="CHEBI:29105"/>
        <note>catalytic</note>
    </ligand>
</feature>
<dbReference type="EC" id="3.1.-.-" evidence="9"/>
<evidence type="ECO:0000256" key="4">
    <source>
        <dbReference type="ARBA" id="ARBA00022722"/>
    </source>
</evidence>
<comment type="similarity">
    <text evidence="1 9">Belongs to the endoribonuclease YbeY family.</text>
</comment>
<keyword evidence="11" id="KW-1185">Reference proteome</keyword>
<name>A0A4R6Q1T0_9FIRM</name>
<feature type="binding site" evidence="9">
    <location>
        <position position="119"/>
    </location>
    <ligand>
        <name>Zn(2+)</name>
        <dbReference type="ChEBI" id="CHEBI:29105"/>
        <note>catalytic</note>
    </ligand>
</feature>
<dbReference type="GO" id="GO:0005737">
    <property type="term" value="C:cytoplasm"/>
    <property type="evidence" value="ECO:0007669"/>
    <property type="project" value="UniProtKB-SubCell"/>
</dbReference>
<keyword evidence="9" id="KW-0963">Cytoplasm</keyword>
<dbReference type="GO" id="GO:0008270">
    <property type="term" value="F:zinc ion binding"/>
    <property type="evidence" value="ECO:0007669"/>
    <property type="project" value="UniProtKB-UniRule"/>
</dbReference>
<reference evidence="10 11" key="1">
    <citation type="submission" date="2019-03" db="EMBL/GenBank/DDBJ databases">
        <title>Genomic Encyclopedia of Type Strains, Phase IV (KMG-IV): sequencing the most valuable type-strain genomes for metagenomic binning, comparative biology and taxonomic classification.</title>
        <authorList>
            <person name="Goeker M."/>
        </authorList>
    </citation>
    <scope>NUCLEOTIDE SEQUENCE [LARGE SCALE GENOMIC DNA]</scope>
    <source>
        <strain evidence="10 11">DSM 28287</strain>
    </source>
</reference>
<evidence type="ECO:0000256" key="7">
    <source>
        <dbReference type="ARBA" id="ARBA00022801"/>
    </source>
</evidence>
<dbReference type="AlphaFoldDB" id="A0A4R6Q1T0"/>
<evidence type="ECO:0000256" key="3">
    <source>
        <dbReference type="ARBA" id="ARBA00022552"/>
    </source>
</evidence>
<dbReference type="Pfam" id="PF02130">
    <property type="entry name" value="YbeY"/>
    <property type="match status" value="1"/>
</dbReference>
<evidence type="ECO:0000256" key="9">
    <source>
        <dbReference type="HAMAP-Rule" id="MF_00009"/>
    </source>
</evidence>
<keyword evidence="8 9" id="KW-0862">Zinc</keyword>
<evidence type="ECO:0000256" key="1">
    <source>
        <dbReference type="ARBA" id="ARBA00010875"/>
    </source>
</evidence>
<proteinExistence type="inferred from homology"/>
<comment type="cofactor">
    <cofactor evidence="9">
        <name>Zn(2+)</name>
        <dbReference type="ChEBI" id="CHEBI:29105"/>
    </cofactor>
    <text evidence="9">Binds 1 zinc ion.</text>
</comment>
<dbReference type="EMBL" id="SNXO01000021">
    <property type="protein sequence ID" value="TDP54586.1"/>
    <property type="molecule type" value="Genomic_DNA"/>
</dbReference>
<comment type="caution">
    <text evidence="10">The sequence shown here is derived from an EMBL/GenBank/DDBJ whole genome shotgun (WGS) entry which is preliminary data.</text>
</comment>